<dbReference type="Proteomes" id="UP000596742">
    <property type="component" value="Unassembled WGS sequence"/>
</dbReference>
<dbReference type="InterPro" id="IPR000477">
    <property type="entry name" value="RT_dom"/>
</dbReference>
<protein>
    <recommendedName>
        <fullName evidence="1">Reverse transcriptase domain-containing protein</fullName>
    </recommendedName>
</protein>
<dbReference type="AlphaFoldDB" id="A0A8B6EB03"/>
<dbReference type="PROSITE" id="PS50878">
    <property type="entry name" value="RT_POL"/>
    <property type="match status" value="1"/>
</dbReference>
<reference evidence="2" key="1">
    <citation type="submission" date="2018-11" db="EMBL/GenBank/DDBJ databases">
        <authorList>
            <person name="Alioto T."/>
            <person name="Alioto T."/>
        </authorList>
    </citation>
    <scope>NUCLEOTIDE SEQUENCE</scope>
</reference>
<evidence type="ECO:0000313" key="3">
    <source>
        <dbReference type="Proteomes" id="UP000596742"/>
    </source>
</evidence>
<accession>A0A8B6EB03</accession>
<dbReference type="Gene3D" id="3.60.10.10">
    <property type="entry name" value="Endonuclease/exonuclease/phosphatase"/>
    <property type="match status" value="1"/>
</dbReference>
<name>A0A8B6EB03_MYTGA</name>
<gene>
    <name evidence="2" type="ORF">MGAL_10B047571</name>
</gene>
<organism evidence="2 3">
    <name type="scientific">Mytilus galloprovincialis</name>
    <name type="common">Mediterranean mussel</name>
    <dbReference type="NCBI Taxonomy" id="29158"/>
    <lineage>
        <taxon>Eukaryota</taxon>
        <taxon>Metazoa</taxon>
        <taxon>Spiralia</taxon>
        <taxon>Lophotrochozoa</taxon>
        <taxon>Mollusca</taxon>
        <taxon>Bivalvia</taxon>
        <taxon>Autobranchia</taxon>
        <taxon>Pteriomorphia</taxon>
        <taxon>Mytilida</taxon>
        <taxon>Mytiloidea</taxon>
        <taxon>Mytilidae</taxon>
        <taxon>Mytilinae</taxon>
        <taxon>Mytilus</taxon>
    </lineage>
</organism>
<comment type="caution">
    <text evidence="2">The sequence shown here is derived from an EMBL/GenBank/DDBJ whole genome shotgun (WGS) entry which is preliminary data.</text>
</comment>
<dbReference type="InterPro" id="IPR036691">
    <property type="entry name" value="Endo/exonu/phosph_ase_sf"/>
</dbReference>
<sequence length="892" mass="101756">MPSDSKNADIEYKDTLAQIDEMIEKYKDTHEIIVCGDMNGSLDRSSTPHDKILKTFCKEKCIGNTEKCPVKETFYHQNGMSKGQIDYFLFKSNSEIINKIRQIDVLDTDPENTSDHVPVILTLNSQLKKVREKATTIIAKPKWTDCDHQIYKEVINKDLPKLMQKSKGIIEQDIRNLEKLLHKAGEAAIPKYRRKIKIKSKGKAIWNEQIDKASKQSKNAYKVWRQHGAPQERSNELKIKMTAAKRILRKAQRQAYASQRESTAGKIMKASNADTKLFYKLINMQRKTPLTNTKILKLNEKTAEDGPSIMNIWQEHFQQLATPTIEENFDTEKLELVEIQNNIIESIEREKGQGIDLVNVKEVNKAIEKLKAGKAPDEDGISAEHYKHGMEELTPFIVHLLNLILTYLDVPIFLKTGILTPILKKEKDKTLPSSYRGITVTKTFAKILQSILKDRVDSVFNNIQNSLQRGFTEGVSSLCAAFLTSEAIEESKKLKILLILITLDAEKAFDKLNHEILFNKLYHYGIKGKLWILLRNLYKGMSIKVKWEGQCTEDVMVLQGIQQGAKLSTTLYKCYNNVILDSILKSGLGACIGDIQVPAPTCADDIAVLANSTADAQGILDIVQHHTSRDLVKINPTKSEAVLYNAKGSNISTLQFEDNDINITNETKHLGIKRNEQNRANISERIRTGRATIYSLLGAGLHVRRGFSPMVAYKLWRTYAVPRSIYGLEVMNLLAKEKDMLELAERKILRQIQGLPNNTANMAVYTLVGAEPIAITLDKNVLTFFMNIVRNSGTIECEILRRQIAFSDQRGKDFINRVEKTLSKYNLKSSSYYIENPLNKIEWKRLVGIKIKEYWKNECHNEKMEKTSLKYIEIQNNPLNEAHNIWKSVKKQ</sequence>
<evidence type="ECO:0000259" key="1">
    <source>
        <dbReference type="PROSITE" id="PS50878"/>
    </source>
</evidence>
<dbReference type="CDD" id="cd01650">
    <property type="entry name" value="RT_nLTR_like"/>
    <property type="match status" value="1"/>
</dbReference>
<dbReference type="Pfam" id="PF00078">
    <property type="entry name" value="RVT_1"/>
    <property type="match status" value="1"/>
</dbReference>
<keyword evidence="3" id="KW-1185">Reference proteome</keyword>
<dbReference type="OrthoDB" id="6170237at2759"/>
<feature type="domain" description="Reverse transcriptase" evidence="1">
    <location>
        <begin position="403"/>
        <end position="674"/>
    </location>
</feature>
<dbReference type="SUPFAM" id="SSF56219">
    <property type="entry name" value="DNase I-like"/>
    <property type="match status" value="1"/>
</dbReference>
<evidence type="ECO:0000313" key="2">
    <source>
        <dbReference type="EMBL" id="VDI31754.1"/>
    </source>
</evidence>
<proteinExistence type="predicted"/>
<dbReference type="EMBL" id="UYJE01004823">
    <property type="protein sequence ID" value="VDI31754.1"/>
    <property type="molecule type" value="Genomic_DNA"/>
</dbReference>
<dbReference type="PANTHER" id="PTHR19446">
    <property type="entry name" value="REVERSE TRANSCRIPTASES"/>
    <property type="match status" value="1"/>
</dbReference>